<evidence type="ECO:0000256" key="1">
    <source>
        <dbReference type="SAM" id="SignalP"/>
    </source>
</evidence>
<proteinExistence type="predicted"/>
<name>A0A512MHS6_9BACT</name>
<dbReference type="OrthoDB" id="9807519at2"/>
<dbReference type="Proteomes" id="UP000321577">
    <property type="component" value="Unassembled WGS sequence"/>
</dbReference>
<dbReference type="EMBL" id="BKAG01000083">
    <property type="protein sequence ID" value="GEP46296.1"/>
    <property type="molecule type" value="Genomic_DNA"/>
</dbReference>
<dbReference type="Gene3D" id="2.60.40.10">
    <property type="entry name" value="Immunoglobulins"/>
    <property type="match status" value="1"/>
</dbReference>
<dbReference type="RefSeq" id="WP_146856033.1">
    <property type="nucleotide sequence ID" value="NZ_BKAG01000083.1"/>
</dbReference>
<organism evidence="2 3">
    <name type="scientific">Brevifollis gellanilyticus</name>
    <dbReference type="NCBI Taxonomy" id="748831"/>
    <lineage>
        <taxon>Bacteria</taxon>
        <taxon>Pseudomonadati</taxon>
        <taxon>Verrucomicrobiota</taxon>
        <taxon>Verrucomicrobiia</taxon>
        <taxon>Verrucomicrobiales</taxon>
        <taxon>Verrucomicrobiaceae</taxon>
    </lineage>
</organism>
<feature type="signal peptide" evidence="1">
    <location>
        <begin position="1"/>
        <end position="31"/>
    </location>
</feature>
<gene>
    <name evidence="2" type="ORF">BGE01nite_55870</name>
</gene>
<evidence type="ECO:0000313" key="3">
    <source>
        <dbReference type="Proteomes" id="UP000321577"/>
    </source>
</evidence>
<dbReference type="AlphaFoldDB" id="A0A512MHS6"/>
<evidence type="ECO:0008006" key="4">
    <source>
        <dbReference type="Google" id="ProtNLM"/>
    </source>
</evidence>
<feature type="chain" id="PRO_5022160508" description="AttH domain-containing protein" evidence="1">
    <location>
        <begin position="32"/>
        <end position="500"/>
    </location>
</feature>
<keyword evidence="1" id="KW-0732">Signal</keyword>
<dbReference type="Pfam" id="PF05345">
    <property type="entry name" value="He_PIG"/>
    <property type="match status" value="1"/>
</dbReference>
<sequence length="500" mass="54610">MSRRSTPRFQHVLLALVGLFFSLATASTSQAAGIRVTTPWDLYGWHAVDEEYFQALGWEPLPGTDPGEDVLRFSCTGLPPGLILNPATGEISGAPTRAGLYDVSSRVTLGRLVSPVVTRRFAVVSPHLPLPGVHETVLQIEGSHRLGGFISINVLINGTYSGYFQVGGRRIPFGGVLRRRAETQTSISAPFFIPWEPETGAMMRVAFVADVFNLGLERVNDQGQPEGGTVTSLELMHPAFGYYPPCPHTGRHSVGLRVESGRLGVVSGHGFGGLTISPDYRQNFVGQTPEGRGITASSWTRLTDDQEHLHFYVYGSDGSVSITGGEAVVPAGPFEDQGILAWTRLPQPGRLYPDGIEAVTMSFLTSRTSPARIAQAFPRTEDQTLELRDDFGGWTSYIPFRFSSRYTPILEPQDPNLLRLRLDTYLPTGFFSGQFTLRDPNPNNSLLTITRLIHFRGTLLPDHDLALGYFLIPQLPDPDTTMATTPITSGSVRLGKGGKK</sequence>
<reference evidence="2 3" key="1">
    <citation type="submission" date="2019-07" db="EMBL/GenBank/DDBJ databases">
        <title>Whole genome shotgun sequence of Brevifollis gellanilyticus NBRC 108608.</title>
        <authorList>
            <person name="Hosoyama A."/>
            <person name="Uohara A."/>
            <person name="Ohji S."/>
            <person name="Ichikawa N."/>
        </authorList>
    </citation>
    <scope>NUCLEOTIDE SEQUENCE [LARGE SCALE GENOMIC DNA]</scope>
    <source>
        <strain evidence="2 3">NBRC 108608</strain>
    </source>
</reference>
<dbReference type="InterPro" id="IPR013783">
    <property type="entry name" value="Ig-like_fold"/>
</dbReference>
<protein>
    <recommendedName>
        <fullName evidence="4">AttH domain-containing protein</fullName>
    </recommendedName>
</protein>
<accession>A0A512MHS6</accession>
<comment type="caution">
    <text evidence="2">The sequence shown here is derived from an EMBL/GenBank/DDBJ whole genome shotgun (WGS) entry which is preliminary data.</text>
</comment>
<evidence type="ECO:0000313" key="2">
    <source>
        <dbReference type="EMBL" id="GEP46296.1"/>
    </source>
</evidence>
<keyword evidence="3" id="KW-1185">Reference proteome</keyword>